<evidence type="ECO:0000313" key="3">
    <source>
        <dbReference type="Proteomes" id="UP000472267"/>
    </source>
</evidence>
<dbReference type="Proteomes" id="UP000472267">
    <property type="component" value="Chromosome 1"/>
</dbReference>
<proteinExistence type="predicted"/>
<evidence type="ECO:0000256" key="1">
    <source>
        <dbReference type="SAM" id="SignalP"/>
    </source>
</evidence>
<feature type="signal peptide" evidence="1">
    <location>
        <begin position="1"/>
        <end position="22"/>
    </location>
</feature>
<dbReference type="AlphaFoldDB" id="A0A672FLT8"/>
<name>A0A672FLT8_SALFA</name>
<evidence type="ECO:0000313" key="2">
    <source>
        <dbReference type="Ensembl" id="ENSSFAP00005007921.1"/>
    </source>
</evidence>
<dbReference type="InParanoid" id="A0A672FLT8"/>
<reference evidence="2" key="3">
    <citation type="submission" date="2025-09" db="UniProtKB">
        <authorList>
            <consortium name="Ensembl"/>
        </authorList>
    </citation>
    <scope>IDENTIFICATION</scope>
</reference>
<dbReference type="Ensembl" id="ENSSFAT00005008320.1">
    <property type="protein sequence ID" value="ENSSFAP00005007921.1"/>
    <property type="gene ID" value="ENSSFAG00005004671.1"/>
</dbReference>
<feature type="chain" id="PRO_5025507094" evidence="1">
    <location>
        <begin position="23"/>
        <end position="95"/>
    </location>
</feature>
<reference evidence="2" key="1">
    <citation type="submission" date="2019-06" db="EMBL/GenBank/DDBJ databases">
        <authorList>
            <consortium name="Wellcome Sanger Institute Data Sharing"/>
        </authorList>
    </citation>
    <scope>NUCLEOTIDE SEQUENCE [LARGE SCALE GENOMIC DNA]</scope>
</reference>
<organism evidence="2 3">
    <name type="scientific">Salarias fasciatus</name>
    <name type="common">Jewelled blenny</name>
    <name type="synonym">Blennius fasciatus</name>
    <dbReference type="NCBI Taxonomy" id="181472"/>
    <lineage>
        <taxon>Eukaryota</taxon>
        <taxon>Metazoa</taxon>
        <taxon>Chordata</taxon>
        <taxon>Craniata</taxon>
        <taxon>Vertebrata</taxon>
        <taxon>Euteleostomi</taxon>
        <taxon>Actinopterygii</taxon>
        <taxon>Neopterygii</taxon>
        <taxon>Teleostei</taxon>
        <taxon>Neoteleostei</taxon>
        <taxon>Acanthomorphata</taxon>
        <taxon>Ovalentaria</taxon>
        <taxon>Blenniimorphae</taxon>
        <taxon>Blenniiformes</taxon>
        <taxon>Blennioidei</taxon>
        <taxon>Blenniidae</taxon>
        <taxon>Salariinae</taxon>
        <taxon>Salarias</taxon>
    </lineage>
</organism>
<reference evidence="2" key="2">
    <citation type="submission" date="2025-08" db="UniProtKB">
        <authorList>
            <consortium name="Ensembl"/>
        </authorList>
    </citation>
    <scope>IDENTIFICATION</scope>
</reference>
<accession>A0A672FLT8</accession>
<protein>
    <submittedName>
        <fullName evidence="2">Uncharacterized protein</fullName>
    </submittedName>
</protein>
<keyword evidence="1" id="KW-0732">Signal</keyword>
<keyword evidence="3" id="KW-1185">Reference proteome</keyword>
<sequence length="95" mass="10553">LKCHSGLQCLILLIIFVADCSENNIDICPDMSVCGCECREDEGEQIDFDWVWVVGWAQGIVFLHVKLLELFFGRKASAAFIVSEKSPRSGSSISQ</sequence>